<dbReference type="SUPFAM" id="SSF56266">
    <property type="entry name" value="DmpA/ArgJ-like"/>
    <property type="match status" value="1"/>
</dbReference>
<dbReference type="NCBIfam" id="NF003802">
    <property type="entry name" value="PRK05388.1"/>
    <property type="match status" value="1"/>
</dbReference>
<sequence>MINTEASTAITKIENGNIASPKGYIVGGLHCGLKRKRHDLAWLYSVVPAKAAAVYTTNVFQAAPLKVTQDSIQQNGFIQGVIVNSGNANACTGETGLKNAYIMREWYANKIGSTPEDVVVLSTGVIGEQLNMEKLNEGINRIEIAENDSSVENFEKAILTTDTFRKSACVQVEINGHIITIGGAAKGSGMIKPNMATMLGFITTDANISQEALQYCLKTVTNDSFNMITVDGDTSTNDTVVLLANGLAGNVEWTLQDEAAIKLFQSALKEVCQSLAKQIARDGEGATKLLEVEVKGAVIKEDAEKIAKSIVGSSLVKTAVYGCDANWGRIICAAGYSGATTIDPNNITVFIGPHKVVENGVPHPFSEEEATSYLANEKIQLTVDLNGGDKTATAWGCDLSYDYVRINASYRT</sequence>
<dbReference type="EMBL" id="CP018866">
    <property type="protein sequence ID" value="AST91611.1"/>
    <property type="molecule type" value="Genomic_DNA"/>
</dbReference>
<keyword evidence="5 13" id="KW-0028">Amino-acid biosynthesis</keyword>
<evidence type="ECO:0000256" key="5">
    <source>
        <dbReference type="ARBA" id="ARBA00022605"/>
    </source>
</evidence>
<dbReference type="InterPro" id="IPR042195">
    <property type="entry name" value="ArgJ_beta_C"/>
</dbReference>
<name>A0A223KQ29_9BACI</name>
<dbReference type="FunFam" id="3.30.2330.10:FF:000001">
    <property type="entry name" value="Arginine biosynthesis bifunctional protein ArgJ, mitochondrial"/>
    <property type="match status" value="1"/>
</dbReference>
<feature type="binding site" evidence="13">
    <location>
        <position position="407"/>
    </location>
    <ligand>
        <name>substrate</name>
    </ligand>
</feature>
<dbReference type="EC" id="2.3.1.1" evidence="13"/>
<dbReference type="AlphaFoldDB" id="A0A223KQ29"/>
<dbReference type="PANTHER" id="PTHR23100:SF0">
    <property type="entry name" value="ARGININE BIOSYNTHESIS BIFUNCTIONAL PROTEIN ARGJ, MITOCHONDRIAL"/>
    <property type="match status" value="1"/>
</dbReference>
<feature type="binding site" evidence="13">
    <location>
        <position position="284"/>
    </location>
    <ligand>
        <name>substrate</name>
    </ligand>
</feature>
<dbReference type="Gene3D" id="3.10.20.340">
    <property type="entry name" value="ArgJ beta chain, C-terminal domain"/>
    <property type="match status" value="1"/>
</dbReference>
<evidence type="ECO:0000256" key="6">
    <source>
        <dbReference type="ARBA" id="ARBA00022679"/>
    </source>
</evidence>
<dbReference type="Gene3D" id="3.60.70.12">
    <property type="entry name" value="L-amino peptidase D-ALA esterase/amidase"/>
    <property type="match status" value="1"/>
</dbReference>
<dbReference type="InterPro" id="IPR002813">
    <property type="entry name" value="Arg_biosynth_ArgJ"/>
</dbReference>
<keyword evidence="6 13" id="KW-0808">Transferase</keyword>
<evidence type="ECO:0000313" key="14">
    <source>
        <dbReference type="EMBL" id="AST91611.1"/>
    </source>
</evidence>
<comment type="subcellular location">
    <subcellularLocation>
        <location evidence="1 13">Cytoplasm</location>
    </subcellularLocation>
</comment>
<dbReference type="GO" id="GO:0006592">
    <property type="term" value="P:ornithine biosynthetic process"/>
    <property type="evidence" value="ECO:0007669"/>
    <property type="project" value="TreeGrafter"/>
</dbReference>
<dbReference type="GO" id="GO:0006526">
    <property type="term" value="P:L-arginine biosynthetic process"/>
    <property type="evidence" value="ECO:0007669"/>
    <property type="project" value="UniProtKB-UniRule"/>
</dbReference>
<dbReference type="UniPathway" id="UPA00068">
    <property type="reaction ID" value="UER00106"/>
</dbReference>
<evidence type="ECO:0000256" key="4">
    <source>
        <dbReference type="ARBA" id="ARBA00022571"/>
    </source>
</evidence>
<comment type="catalytic activity">
    <reaction evidence="11 13">
        <text>N(2)-acetyl-L-ornithine + L-glutamate = N-acetyl-L-glutamate + L-ornithine</text>
        <dbReference type="Rhea" id="RHEA:15349"/>
        <dbReference type="ChEBI" id="CHEBI:29985"/>
        <dbReference type="ChEBI" id="CHEBI:44337"/>
        <dbReference type="ChEBI" id="CHEBI:46911"/>
        <dbReference type="ChEBI" id="CHEBI:57805"/>
        <dbReference type="EC" id="2.3.1.35"/>
    </reaction>
</comment>
<dbReference type="RefSeq" id="WP_066418860.1">
    <property type="nucleotide sequence ID" value="NZ_CP018866.1"/>
</dbReference>
<protein>
    <recommendedName>
        <fullName evidence="13">Arginine biosynthesis bifunctional protein ArgJ</fullName>
    </recommendedName>
    <domain>
        <recommendedName>
            <fullName evidence="13">Glutamate N-acetyltransferase</fullName>
            <ecNumber evidence="13">2.3.1.35</ecNumber>
        </recommendedName>
        <alternativeName>
            <fullName evidence="13">Ornithine acetyltransferase</fullName>
            <shortName evidence="13">OATase</shortName>
        </alternativeName>
        <alternativeName>
            <fullName evidence="13">Ornithine transacetylase</fullName>
        </alternativeName>
    </domain>
    <domain>
        <recommendedName>
            <fullName evidence="13">Amino-acid acetyltransferase</fullName>
            <ecNumber evidence="13">2.3.1.1</ecNumber>
        </recommendedName>
        <alternativeName>
            <fullName evidence="13">N-acetylglutamate synthase</fullName>
            <shortName evidence="13">AGSase</shortName>
        </alternativeName>
    </domain>
    <component>
        <recommendedName>
            <fullName evidence="13">Arginine biosynthesis bifunctional protein ArgJ alpha chain</fullName>
        </recommendedName>
    </component>
    <component>
        <recommendedName>
            <fullName evidence="13">Arginine biosynthesis bifunctional protein ArgJ beta chain</fullName>
        </recommendedName>
    </component>
</protein>
<dbReference type="GO" id="GO:0005737">
    <property type="term" value="C:cytoplasm"/>
    <property type="evidence" value="ECO:0007669"/>
    <property type="project" value="UniProtKB-SubCell"/>
</dbReference>
<dbReference type="EC" id="2.3.1.35" evidence="13"/>
<evidence type="ECO:0000256" key="7">
    <source>
        <dbReference type="ARBA" id="ARBA00022813"/>
    </source>
</evidence>
<evidence type="ECO:0000313" key="15">
    <source>
        <dbReference type="Proteomes" id="UP000215224"/>
    </source>
</evidence>
<evidence type="ECO:0000256" key="11">
    <source>
        <dbReference type="ARBA" id="ARBA00049439"/>
    </source>
</evidence>
<dbReference type="InterPro" id="IPR016117">
    <property type="entry name" value="ArgJ-like_dom_sf"/>
</dbReference>
<keyword evidence="13" id="KW-0963">Cytoplasm</keyword>
<dbReference type="GO" id="GO:0004358">
    <property type="term" value="F:L-glutamate N-acetyltransferase activity, acting on acetyl-L-ornithine as donor"/>
    <property type="evidence" value="ECO:0007669"/>
    <property type="project" value="UniProtKB-UniRule"/>
</dbReference>
<accession>A0A223KQ29</accession>
<dbReference type="FunFam" id="3.10.20.340:FF:000001">
    <property type="entry name" value="Arginine biosynthesis bifunctional protein ArgJ, chloroplastic"/>
    <property type="match status" value="1"/>
</dbReference>
<comment type="similarity">
    <text evidence="2 13">Belongs to the ArgJ family.</text>
</comment>
<feature type="binding site" evidence="13">
    <location>
        <position position="197"/>
    </location>
    <ligand>
        <name>substrate</name>
    </ligand>
</feature>
<comment type="subunit">
    <text evidence="3 13">Heterotetramer of two alpha and two beta chains.</text>
</comment>
<comment type="pathway">
    <text evidence="13">Amino-acid biosynthesis; L-arginine biosynthesis; N(2)-acetyl-L-ornithine from L-glutamate: step 1/4.</text>
</comment>
<evidence type="ECO:0000256" key="2">
    <source>
        <dbReference type="ARBA" id="ARBA00006774"/>
    </source>
</evidence>
<dbReference type="PANTHER" id="PTHR23100">
    <property type="entry name" value="ARGININE BIOSYNTHESIS BIFUNCTIONAL PROTEIN ARGJ"/>
    <property type="match status" value="1"/>
</dbReference>
<dbReference type="NCBIfam" id="TIGR00120">
    <property type="entry name" value="ArgJ"/>
    <property type="match status" value="1"/>
</dbReference>
<keyword evidence="7 13" id="KW-0068">Autocatalytic cleavage</keyword>
<dbReference type="CDD" id="cd02152">
    <property type="entry name" value="OAT"/>
    <property type="match status" value="1"/>
</dbReference>
<keyword evidence="9 13" id="KW-0012">Acyltransferase</keyword>
<feature type="binding site" evidence="13">
    <location>
        <position position="412"/>
    </location>
    <ligand>
        <name>substrate</name>
    </ligand>
</feature>
<keyword evidence="4 13" id="KW-0055">Arginine biosynthesis</keyword>
<gene>
    <name evidence="13" type="primary">argJ</name>
    <name evidence="14" type="ORF">BC6307_10115</name>
</gene>
<dbReference type="HAMAP" id="MF_01106">
    <property type="entry name" value="ArgJ"/>
    <property type="match status" value="1"/>
</dbReference>
<comment type="function">
    <text evidence="12 13">Catalyzes two activities which are involved in the cyclic version of arginine biosynthesis: the synthesis of N-acetylglutamate from glutamate and acetyl-CoA as the acetyl donor, and of ornithine by transacetylation between N(2)-acetylornithine and glutamate.</text>
</comment>
<feature type="active site" description="Nucleophile" evidence="13">
    <location>
        <position position="197"/>
    </location>
</feature>
<feature type="binding site" evidence="13">
    <location>
        <position position="160"/>
    </location>
    <ligand>
        <name>substrate</name>
    </ligand>
</feature>
<organism evidence="14 15">
    <name type="scientific">Sutcliffiella cohnii</name>
    <dbReference type="NCBI Taxonomy" id="33932"/>
    <lineage>
        <taxon>Bacteria</taxon>
        <taxon>Bacillati</taxon>
        <taxon>Bacillota</taxon>
        <taxon>Bacilli</taxon>
        <taxon>Bacillales</taxon>
        <taxon>Bacillaceae</taxon>
        <taxon>Sutcliffiella</taxon>
    </lineage>
</organism>
<evidence type="ECO:0000256" key="8">
    <source>
        <dbReference type="ARBA" id="ARBA00023268"/>
    </source>
</evidence>
<feature type="site" description="Cleavage; by autolysis" evidence="13">
    <location>
        <begin position="196"/>
        <end position="197"/>
    </location>
</feature>
<evidence type="ECO:0000256" key="1">
    <source>
        <dbReference type="ARBA" id="ARBA00004496"/>
    </source>
</evidence>
<evidence type="ECO:0000256" key="3">
    <source>
        <dbReference type="ARBA" id="ARBA00011475"/>
    </source>
</evidence>
<dbReference type="KEGG" id="bcoh:BC6307_10115"/>
<proteinExistence type="inferred from homology"/>
<dbReference type="GO" id="GO:0004042">
    <property type="term" value="F:L-glutamate N-acetyltransferase activity"/>
    <property type="evidence" value="ECO:0007669"/>
    <property type="project" value="UniProtKB-UniRule"/>
</dbReference>
<evidence type="ECO:0000256" key="13">
    <source>
        <dbReference type="HAMAP-Rule" id="MF_01106"/>
    </source>
</evidence>
<feature type="site" description="Involved in the stabilization of negative charge on the oxyanion by the formation of the oxyanion hole" evidence="13">
    <location>
        <position position="123"/>
    </location>
</feature>
<feature type="chain" id="PRO_5023327351" description="Arginine biosynthesis bifunctional protein ArgJ alpha chain" evidence="13">
    <location>
        <begin position="1"/>
        <end position="196"/>
    </location>
</feature>
<comment type="pathway">
    <text evidence="13">Amino-acid biosynthesis; L-arginine biosynthesis; L-ornithine and N-acetyl-L-glutamate from L-glutamate and N(2)-acetyl-L-ornithine (cyclic): step 1/1.</text>
</comment>
<keyword evidence="15" id="KW-1185">Reference proteome</keyword>
<dbReference type="Proteomes" id="UP000215224">
    <property type="component" value="Chromosome"/>
</dbReference>
<dbReference type="STRING" id="1314751.GCA_001591425_03410"/>
<feature type="site" description="Involved in the stabilization of negative charge on the oxyanion by the formation of the oxyanion hole" evidence="13">
    <location>
        <position position="124"/>
    </location>
</feature>
<evidence type="ECO:0000256" key="10">
    <source>
        <dbReference type="ARBA" id="ARBA00048372"/>
    </source>
</evidence>
<comment type="catalytic activity">
    <reaction evidence="10 13">
        <text>L-glutamate + acetyl-CoA = N-acetyl-L-glutamate + CoA + H(+)</text>
        <dbReference type="Rhea" id="RHEA:24292"/>
        <dbReference type="ChEBI" id="CHEBI:15378"/>
        <dbReference type="ChEBI" id="CHEBI:29985"/>
        <dbReference type="ChEBI" id="CHEBI:44337"/>
        <dbReference type="ChEBI" id="CHEBI:57287"/>
        <dbReference type="ChEBI" id="CHEBI:57288"/>
        <dbReference type="EC" id="2.3.1.1"/>
    </reaction>
</comment>
<reference evidence="14 15" key="1">
    <citation type="submission" date="2016-12" db="EMBL/GenBank/DDBJ databases">
        <title>The whole genome sequencing and assembly of Bacillus cohnii DSM 6307T strain.</title>
        <authorList>
            <person name="Lee Y.-J."/>
            <person name="Yi H."/>
            <person name="Bahn Y.-S."/>
            <person name="Kim J.F."/>
            <person name="Lee D.-W."/>
        </authorList>
    </citation>
    <scope>NUCLEOTIDE SEQUENCE [LARGE SCALE GENOMIC DNA]</scope>
    <source>
        <strain evidence="14 15">DSM 6307</strain>
    </source>
</reference>
<evidence type="ECO:0000256" key="9">
    <source>
        <dbReference type="ARBA" id="ARBA00023315"/>
    </source>
</evidence>
<evidence type="ECO:0000256" key="12">
    <source>
        <dbReference type="ARBA" id="ARBA00054976"/>
    </source>
</evidence>
<keyword evidence="8 13" id="KW-0511">Multifunctional enzyme</keyword>
<dbReference type="FunFam" id="3.60.70.12:FF:000001">
    <property type="entry name" value="Arginine biosynthesis bifunctional protein ArgJ, chloroplastic"/>
    <property type="match status" value="1"/>
</dbReference>
<dbReference type="Pfam" id="PF01960">
    <property type="entry name" value="ArgJ"/>
    <property type="match status" value="1"/>
</dbReference>
<feature type="chain" id="PRO_5023327352" description="Arginine biosynthesis bifunctional protein ArgJ beta chain" evidence="13">
    <location>
        <begin position="197"/>
        <end position="412"/>
    </location>
</feature>
<feature type="binding site" evidence="13">
    <location>
        <position position="186"/>
    </location>
    <ligand>
        <name>substrate</name>
    </ligand>
</feature>